<reference evidence="2" key="1">
    <citation type="submission" date="2017-08" db="EMBL/GenBank/DDBJ databases">
        <title>Genomes of multiple Clavibacter strains from different subspecies.</title>
        <authorList>
            <person name="Yuan X.-K."/>
            <person name="Li X.-S."/>
            <person name="Nie J."/>
            <person name="De Boer S.H."/>
        </authorList>
    </citation>
    <scope>NUCLEOTIDE SEQUENCE [LARGE SCALE GENOMIC DNA]</scope>
    <source>
        <strain evidence="2">ATCC 33566</strain>
    </source>
</reference>
<keyword evidence="1" id="KW-0472">Membrane</keyword>
<dbReference type="Proteomes" id="UP000215316">
    <property type="component" value="Unassembled WGS sequence"/>
</dbReference>
<gene>
    <name evidence="2" type="ORF">B5P24_05865</name>
</gene>
<evidence type="ECO:0000313" key="2">
    <source>
        <dbReference type="EMBL" id="OQJ62562.1"/>
    </source>
</evidence>
<dbReference type="AlphaFoldDB" id="A0A225CLE4"/>
<evidence type="ECO:0000256" key="1">
    <source>
        <dbReference type="SAM" id="Phobius"/>
    </source>
</evidence>
<comment type="caution">
    <text evidence="2">The sequence shown here is derived from an EMBL/GenBank/DDBJ whole genome shotgun (WGS) entry which is preliminary data.</text>
</comment>
<organism evidence="2 3">
    <name type="scientific">Clavibacter tessellarius</name>
    <dbReference type="NCBI Taxonomy" id="31965"/>
    <lineage>
        <taxon>Bacteria</taxon>
        <taxon>Bacillati</taxon>
        <taxon>Actinomycetota</taxon>
        <taxon>Actinomycetes</taxon>
        <taxon>Micrococcales</taxon>
        <taxon>Microbacteriaceae</taxon>
        <taxon>Clavibacter</taxon>
    </lineage>
</organism>
<keyword evidence="1" id="KW-1133">Transmembrane helix</keyword>
<name>A0A225CLE4_9MICO</name>
<keyword evidence="1" id="KW-0812">Transmembrane</keyword>
<keyword evidence="3" id="KW-1185">Reference proteome</keyword>
<sequence length="81" mass="8495">MIGMTTTKRSSVTAVASIVLLLVVLGLRRQEMLTDSVAVVLALVLGLAFAVATTLTGVRAARAARERAAAETASADDRRRL</sequence>
<dbReference type="EMBL" id="MZMQ01000001">
    <property type="protein sequence ID" value="OQJ62562.1"/>
    <property type="molecule type" value="Genomic_DNA"/>
</dbReference>
<protein>
    <submittedName>
        <fullName evidence="2">Uncharacterized protein</fullName>
    </submittedName>
</protein>
<feature type="transmembrane region" description="Helical" evidence="1">
    <location>
        <begin position="36"/>
        <end position="58"/>
    </location>
</feature>
<evidence type="ECO:0000313" key="3">
    <source>
        <dbReference type="Proteomes" id="UP000215316"/>
    </source>
</evidence>
<proteinExistence type="predicted"/>
<accession>A0A225CLE4</accession>